<feature type="region of interest" description="Disordered" evidence="1">
    <location>
        <begin position="1"/>
        <end position="30"/>
    </location>
</feature>
<evidence type="ECO:0000256" key="2">
    <source>
        <dbReference type="SAM" id="Phobius"/>
    </source>
</evidence>
<dbReference type="AlphaFoldDB" id="A0A5Q6S3X2"/>
<dbReference type="OrthoDB" id="4803675at2"/>
<keyword evidence="2" id="KW-1133">Transmembrane helix</keyword>
<sequence>MGRVSEILPSGGPWSRFTRDPRDPEVSGLRAGDADRAVLADVLGEAFADGRLSREEYDERSETAERLRTFGDMLPLMDDLVPATGAAAPPLRRTSPDLEREAVKAYERKRRDAWVEALTITLICTGIWLAISLAGGGFDPHFPWPIIVGVVAFADAIEKSASREKYVAKERDKIERRARKQQRKELPDS</sequence>
<gene>
    <name evidence="4" type="ORF">FE697_004220</name>
</gene>
<dbReference type="InterPro" id="IPR012551">
    <property type="entry name" value="DUF1707_SHOCT-like"/>
</dbReference>
<evidence type="ECO:0000259" key="3">
    <source>
        <dbReference type="Pfam" id="PF08044"/>
    </source>
</evidence>
<name>A0A5Q6S3X2_9ACTN</name>
<dbReference type="Pfam" id="PF08044">
    <property type="entry name" value="DUF1707"/>
    <property type="match status" value="1"/>
</dbReference>
<keyword evidence="2" id="KW-0472">Membrane</keyword>
<reference evidence="4 5" key="1">
    <citation type="submission" date="2019-09" db="EMBL/GenBank/DDBJ databases">
        <title>Mumia zhuanghuii sp. nov. isolated from the intestinal contents of plateau pika (Ochotona curzoniae) in the Qinghai-Tibet plateau of China.</title>
        <authorList>
            <person name="Tian Z."/>
        </authorList>
    </citation>
    <scope>NUCLEOTIDE SEQUENCE [LARGE SCALE GENOMIC DNA]</scope>
    <source>
        <strain evidence="5">350</strain>
    </source>
</reference>
<proteinExistence type="predicted"/>
<keyword evidence="2" id="KW-0812">Transmembrane</keyword>
<protein>
    <submittedName>
        <fullName evidence="4">DUF1707 domain-containing protein</fullName>
    </submittedName>
</protein>
<organism evidence="4 5">
    <name type="scientific">Mumia zhuanghuii</name>
    <dbReference type="NCBI Taxonomy" id="2585211"/>
    <lineage>
        <taxon>Bacteria</taxon>
        <taxon>Bacillati</taxon>
        <taxon>Actinomycetota</taxon>
        <taxon>Actinomycetes</taxon>
        <taxon>Propionibacteriales</taxon>
        <taxon>Nocardioidaceae</taxon>
        <taxon>Mumia</taxon>
    </lineage>
</organism>
<dbReference type="Proteomes" id="UP000307768">
    <property type="component" value="Unassembled WGS sequence"/>
</dbReference>
<evidence type="ECO:0000256" key="1">
    <source>
        <dbReference type="SAM" id="MobiDB-lite"/>
    </source>
</evidence>
<evidence type="ECO:0000313" key="5">
    <source>
        <dbReference type="Proteomes" id="UP000307768"/>
    </source>
</evidence>
<dbReference type="EMBL" id="VDFQ02000001">
    <property type="protein sequence ID" value="KAA1425094.1"/>
    <property type="molecule type" value="Genomic_DNA"/>
</dbReference>
<comment type="caution">
    <text evidence="4">The sequence shown here is derived from an EMBL/GenBank/DDBJ whole genome shotgun (WGS) entry which is preliminary data.</text>
</comment>
<feature type="domain" description="DUF1707" evidence="3">
    <location>
        <begin position="29"/>
        <end position="80"/>
    </location>
</feature>
<accession>A0A5Q6S3X2</accession>
<evidence type="ECO:0000313" key="4">
    <source>
        <dbReference type="EMBL" id="KAA1425094.1"/>
    </source>
</evidence>
<feature type="transmembrane region" description="Helical" evidence="2">
    <location>
        <begin position="113"/>
        <end position="135"/>
    </location>
</feature>